<comment type="subcellular location">
    <subcellularLocation>
        <location evidence="1">Cell membrane</location>
        <topology evidence="1">Multi-pass membrane protein</topology>
    </subcellularLocation>
</comment>
<gene>
    <name evidence="10" type="ORF">TPE_1370</name>
</gene>
<name>S5ZUK1_9SPIR</name>
<feature type="transmembrane region" description="Helical" evidence="7">
    <location>
        <begin position="121"/>
        <end position="145"/>
    </location>
</feature>
<keyword evidence="5 7" id="KW-1133">Transmembrane helix</keyword>
<dbReference type="PROSITE" id="PS50929">
    <property type="entry name" value="ABC_TM1F"/>
    <property type="match status" value="1"/>
</dbReference>
<keyword evidence="3" id="KW-0547">Nucleotide-binding</keyword>
<dbReference type="InterPro" id="IPR011527">
    <property type="entry name" value="ABC1_TM_dom"/>
</dbReference>
<evidence type="ECO:0000256" key="2">
    <source>
        <dbReference type="ARBA" id="ARBA00022692"/>
    </source>
</evidence>
<dbReference type="InterPro" id="IPR039421">
    <property type="entry name" value="Type_1_exporter"/>
</dbReference>
<dbReference type="SMART" id="SM00382">
    <property type="entry name" value="AAA"/>
    <property type="match status" value="1"/>
</dbReference>
<feature type="transmembrane region" description="Helical" evidence="7">
    <location>
        <begin position="237"/>
        <end position="256"/>
    </location>
</feature>
<dbReference type="GO" id="GO:0005886">
    <property type="term" value="C:plasma membrane"/>
    <property type="evidence" value="ECO:0007669"/>
    <property type="project" value="UniProtKB-SubCell"/>
</dbReference>
<dbReference type="PATRIC" id="fig|1291379.3.peg.1360"/>
<evidence type="ECO:0000256" key="6">
    <source>
        <dbReference type="ARBA" id="ARBA00023136"/>
    </source>
</evidence>
<dbReference type="SUPFAM" id="SSF90123">
    <property type="entry name" value="ABC transporter transmembrane region"/>
    <property type="match status" value="1"/>
</dbReference>
<evidence type="ECO:0000256" key="7">
    <source>
        <dbReference type="SAM" id="Phobius"/>
    </source>
</evidence>
<reference evidence="10 11" key="1">
    <citation type="journal article" date="2013" name="PLoS ONE">
        <title>Genome-Wide Relatedness of Treponema pedis, from Gingiva and Necrotic Skin Lesions of Pigs, with the Human Oral Pathogen Treponema denticola.</title>
        <authorList>
            <person name="Svartstrom O."/>
            <person name="Mushtaq M."/>
            <person name="Pringle M."/>
            <person name="Segerman B."/>
        </authorList>
    </citation>
    <scope>NUCLEOTIDE SEQUENCE [LARGE SCALE GENOMIC DNA]</scope>
    <source>
        <strain evidence="10">T A4</strain>
    </source>
</reference>
<evidence type="ECO:0000259" key="8">
    <source>
        <dbReference type="PROSITE" id="PS50893"/>
    </source>
</evidence>
<dbReference type="GO" id="GO:0015421">
    <property type="term" value="F:ABC-type oligopeptide transporter activity"/>
    <property type="evidence" value="ECO:0007669"/>
    <property type="project" value="TreeGrafter"/>
</dbReference>
<keyword evidence="2 7" id="KW-0812">Transmembrane</keyword>
<dbReference type="GO" id="GO:0005524">
    <property type="term" value="F:ATP binding"/>
    <property type="evidence" value="ECO:0007669"/>
    <property type="project" value="UniProtKB-KW"/>
</dbReference>
<dbReference type="InterPro" id="IPR036640">
    <property type="entry name" value="ABC1_TM_sf"/>
</dbReference>
<organism evidence="10 11">
    <name type="scientific">Treponema pedis str. T A4</name>
    <dbReference type="NCBI Taxonomy" id="1291379"/>
    <lineage>
        <taxon>Bacteria</taxon>
        <taxon>Pseudomonadati</taxon>
        <taxon>Spirochaetota</taxon>
        <taxon>Spirochaetia</taxon>
        <taxon>Spirochaetales</taxon>
        <taxon>Treponemataceae</taxon>
        <taxon>Treponema</taxon>
    </lineage>
</organism>
<evidence type="ECO:0000256" key="4">
    <source>
        <dbReference type="ARBA" id="ARBA00022840"/>
    </source>
</evidence>
<dbReference type="Pfam" id="PF00664">
    <property type="entry name" value="ABC_membrane"/>
    <property type="match status" value="1"/>
</dbReference>
<dbReference type="InterPro" id="IPR003593">
    <property type="entry name" value="AAA+_ATPase"/>
</dbReference>
<dbReference type="HOGENOM" id="CLU_000604_84_3_12"/>
<keyword evidence="6 7" id="KW-0472">Membrane</keyword>
<dbReference type="InterPro" id="IPR017871">
    <property type="entry name" value="ABC_transporter-like_CS"/>
</dbReference>
<feature type="transmembrane region" description="Helical" evidence="7">
    <location>
        <begin position="47"/>
        <end position="64"/>
    </location>
</feature>
<dbReference type="GeneID" id="301089947"/>
<sequence length="528" mass="59589">MTYQKRYFKLHLKVILLSVIPLALSTAIPLLLGKIIDNLNKGFSPEIIKTIIICFVIILVQRFFNFIGNYHFNITENIVAEAETGILFDEFLNSKSNLSGTFNNEKLLNRIMYEPYKLGSLYGLTPVMLVENIIMFVVAFCVLLYLNVYLLILTSLFIPAIYSVGCLVRKNIIKCSKEKSLVTEKFLLHLTEVLTGFPDIKIFRAENKINASLKEIRRNMLKVEKTEAFYQRMYRDINGFLFTALPLIILVTGFILMQYGKISLGTVISFYMYVGYFVEPAQNLADLRIGVLNAGEKKKLVDEIKKDFAVVLSGNENCNNFSDILLHEVKHKFENKDINVKANLNISTPGFYGISAPSGLGKSTALKILSGLLYSDTADVSVGGKRIKTFDTDSLNGKIFYVSAESFIFQGTVKENIELSDSSNITEEVFNSIFDKSDDISLQTNLETEGANISLGQRQRIVLLRLLALEEEPKIIILDEALSGLDEKRETSAIELLKKLFKNTIILFVTHRKKSFDLCDAVFEFTAG</sequence>
<feature type="transmembrane region" description="Helical" evidence="7">
    <location>
        <begin position="151"/>
        <end position="168"/>
    </location>
</feature>
<evidence type="ECO:0000256" key="5">
    <source>
        <dbReference type="ARBA" id="ARBA00022989"/>
    </source>
</evidence>
<dbReference type="InterPro" id="IPR027417">
    <property type="entry name" value="P-loop_NTPase"/>
</dbReference>
<dbReference type="Proteomes" id="UP000015620">
    <property type="component" value="Chromosome"/>
</dbReference>
<dbReference type="RefSeq" id="WP_020965165.1">
    <property type="nucleotide sequence ID" value="NC_022097.1"/>
</dbReference>
<keyword evidence="4 10" id="KW-0067">ATP-binding</keyword>
<feature type="transmembrane region" description="Helical" evidence="7">
    <location>
        <begin position="12"/>
        <end position="32"/>
    </location>
</feature>
<evidence type="ECO:0000259" key="9">
    <source>
        <dbReference type="PROSITE" id="PS50929"/>
    </source>
</evidence>
<accession>S5ZUK1</accession>
<dbReference type="STRING" id="1291379.TPE_1370"/>
<evidence type="ECO:0000256" key="1">
    <source>
        <dbReference type="ARBA" id="ARBA00004651"/>
    </source>
</evidence>
<evidence type="ECO:0000313" key="11">
    <source>
        <dbReference type="Proteomes" id="UP000015620"/>
    </source>
</evidence>
<dbReference type="PANTHER" id="PTHR43394">
    <property type="entry name" value="ATP-DEPENDENT PERMEASE MDL1, MITOCHONDRIAL"/>
    <property type="match status" value="1"/>
</dbReference>
<proteinExistence type="predicted"/>
<dbReference type="PROSITE" id="PS50893">
    <property type="entry name" value="ABC_TRANSPORTER_2"/>
    <property type="match status" value="1"/>
</dbReference>
<dbReference type="Pfam" id="PF00005">
    <property type="entry name" value="ABC_tran"/>
    <property type="match status" value="1"/>
</dbReference>
<dbReference type="OrthoDB" id="362876at2"/>
<feature type="domain" description="ABC transporter" evidence="8">
    <location>
        <begin position="324"/>
        <end position="528"/>
    </location>
</feature>
<dbReference type="KEGG" id="tped:TPE_1370"/>
<dbReference type="Gene3D" id="1.20.1560.10">
    <property type="entry name" value="ABC transporter type 1, transmembrane domain"/>
    <property type="match status" value="1"/>
</dbReference>
<dbReference type="SUPFAM" id="SSF52540">
    <property type="entry name" value="P-loop containing nucleoside triphosphate hydrolases"/>
    <property type="match status" value="1"/>
</dbReference>
<dbReference type="Gene3D" id="3.40.50.300">
    <property type="entry name" value="P-loop containing nucleotide triphosphate hydrolases"/>
    <property type="match status" value="1"/>
</dbReference>
<dbReference type="EMBL" id="CP004120">
    <property type="protein sequence ID" value="AGT43865.1"/>
    <property type="molecule type" value="Genomic_DNA"/>
</dbReference>
<evidence type="ECO:0000256" key="3">
    <source>
        <dbReference type="ARBA" id="ARBA00022741"/>
    </source>
</evidence>
<protein>
    <submittedName>
        <fullName evidence="10">ABC transporter ATP-binding protein/permease</fullName>
    </submittedName>
</protein>
<dbReference type="PROSITE" id="PS00211">
    <property type="entry name" value="ABC_TRANSPORTER_1"/>
    <property type="match status" value="1"/>
</dbReference>
<dbReference type="PANTHER" id="PTHR43394:SF1">
    <property type="entry name" value="ATP-BINDING CASSETTE SUB-FAMILY B MEMBER 10, MITOCHONDRIAL"/>
    <property type="match status" value="1"/>
</dbReference>
<dbReference type="InterPro" id="IPR003439">
    <property type="entry name" value="ABC_transporter-like_ATP-bd"/>
</dbReference>
<evidence type="ECO:0000313" key="10">
    <source>
        <dbReference type="EMBL" id="AGT43865.1"/>
    </source>
</evidence>
<feature type="domain" description="ABC transmembrane type-1" evidence="9">
    <location>
        <begin position="14"/>
        <end position="287"/>
    </location>
</feature>
<dbReference type="GO" id="GO:0016887">
    <property type="term" value="F:ATP hydrolysis activity"/>
    <property type="evidence" value="ECO:0007669"/>
    <property type="project" value="InterPro"/>
</dbReference>
<keyword evidence="11" id="KW-1185">Reference proteome</keyword>
<dbReference type="AlphaFoldDB" id="S5ZUK1"/>